<dbReference type="EMBL" id="CP034204">
    <property type="protein sequence ID" value="QBZ53793.1"/>
    <property type="molecule type" value="Genomic_DNA"/>
</dbReference>
<proteinExistence type="inferred from homology"/>
<sequence>MSTGYGNDYYSTGDYSGSMPMAVPAGKDHYSDHYGDYYSVGGNRSHGAYSVSPPESEAAGSSTTASGGLSYSTPSGYASSAYSSSAAYGGYDSYASSSQGDYDSAGSASGLDFNEYVQDRFDQVRDQSALDNCTVTQAKVSGGLNAKQRELLDLQKKAQARLAKSRARFADGMQSVYEVRDDLEWTQKTLSSIQSKASKKHPKQYKKARERYPSPDY</sequence>
<comment type="subcellular location">
    <subcellularLocation>
        <location evidence="2">Endosome</location>
    </subcellularLocation>
</comment>
<dbReference type="PANTHER" id="PTHR37787">
    <property type="entry name" value="BIOGENESIS OF LYSOSOME-RELATED ORGANELLES COMPLEX 1 SUBUNIT KXD1"/>
    <property type="match status" value="1"/>
</dbReference>
<comment type="similarity">
    <text evidence="3">Belongs to the KXD1 family.</text>
</comment>
<evidence type="ECO:0000256" key="1">
    <source>
        <dbReference type="ARBA" id="ARBA00002069"/>
    </source>
</evidence>
<dbReference type="InterPro" id="IPR051390">
    <property type="entry name" value="BLOC-1_subunit_KXD1"/>
</dbReference>
<feature type="region of interest" description="Disordered" evidence="8">
    <location>
        <begin position="190"/>
        <end position="217"/>
    </location>
</feature>
<feature type="region of interest" description="Disordered" evidence="8">
    <location>
        <begin position="44"/>
        <end position="70"/>
    </location>
</feature>
<evidence type="ECO:0000256" key="6">
    <source>
        <dbReference type="ARBA" id="ARBA00022753"/>
    </source>
</evidence>
<dbReference type="GO" id="GO:0005768">
    <property type="term" value="C:endosome"/>
    <property type="evidence" value="ECO:0007669"/>
    <property type="project" value="UniProtKB-SubCell"/>
</dbReference>
<evidence type="ECO:0000313" key="10">
    <source>
        <dbReference type="Proteomes" id="UP000294847"/>
    </source>
</evidence>
<accession>A0A4P7MUR7</accession>
<evidence type="ECO:0000313" key="9">
    <source>
        <dbReference type="EMBL" id="QBZ53793.1"/>
    </source>
</evidence>
<evidence type="ECO:0000256" key="5">
    <source>
        <dbReference type="ARBA" id="ARBA00022448"/>
    </source>
</evidence>
<dbReference type="VEuPathDB" id="FungiDB:M_BR32_EuGene_00084211"/>
<dbReference type="SMR" id="A0A4P7MUR7"/>
<protein>
    <recommendedName>
        <fullName evidence="4">Biogenesis of lysosome-related organelles complex 1 subunit KXD1</fullName>
    </recommendedName>
    <alternativeName>
        <fullName evidence="7">KxDL homolog</fullName>
    </alternativeName>
</protein>
<name>A0A4P7MUR7_PYROR</name>
<dbReference type="GO" id="GO:0032880">
    <property type="term" value="P:regulation of protein localization"/>
    <property type="evidence" value="ECO:0007669"/>
    <property type="project" value="TreeGrafter"/>
</dbReference>
<organism evidence="9 10">
    <name type="scientific">Pyricularia oryzae</name>
    <name type="common">Rice blast fungus</name>
    <name type="synonym">Magnaporthe oryzae</name>
    <dbReference type="NCBI Taxonomy" id="318829"/>
    <lineage>
        <taxon>Eukaryota</taxon>
        <taxon>Fungi</taxon>
        <taxon>Dikarya</taxon>
        <taxon>Ascomycota</taxon>
        <taxon>Pezizomycotina</taxon>
        <taxon>Sordariomycetes</taxon>
        <taxon>Sordariomycetidae</taxon>
        <taxon>Magnaporthales</taxon>
        <taxon>Pyriculariaceae</taxon>
        <taxon>Pyricularia</taxon>
    </lineage>
</organism>
<evidence type="ECO:0000256" key="8">
    <source>
        <dbReference type="SAM" id="MobiDB-lite"/>
    </source>
</evidence>
<evidence type="ECO:0000256" key="2">
    <source>
        <dbReference type="ARBA" id="ARBA00004177"/>
    </source>
</evidence>
<evidence type="ECO:0000256" key="3">
    <source>
        <dbReference type="ARBA" id="ARBA00005913"/>
    </source>
</evidence>
<evidence type="ECO:0000256" key="4">
    <source>
        <dbReference type="ARBA" id="ARBA00016207"/>
    </source>
</evidence>
<feature type="compositionally biased region" description="Low complexity" evidence="8">
    <location>
        <begin position="56"/>
        <end position="70"/>
    </location>
</feature>
<dbReference type="InterPro" id="IPR019371">
    <property type="entry name" value="KxDL_dom"/>
</dbReference>
<dbReference type="Pfam" id="PF10241">
    <property type="entry name" value="KxDL"/>
    <property type="match status" value="1"/>
</dbReference>
<keyword evidence="5" id="KW-0813">Transport</keyword>
<dbReference type="GO" id="GO:0031083">
    <property type="term" value="C:BLOC-1 complex"/>
    <property type="evidence" value="ECO:0007669"/>
    <property type="project" value="TreeGrafter"/>
</dbReference>
<feature type="compositionally biased region" description="Basic residues" evidence="8">
    <location>
        <begin position="197"/>
        <end position="209"/>
    </location>
</feature>
<dbReference type="PANTHER" id="PTHR37787:SF1">
    <property type="entry name" value="BIOGENESIS OF LYSOSOME-RELATED ORGANELLES COMPLEX 1 SUBUNIT KXD1"/>
    <property type="match status" value="1"/>
</dbReference>
<evidence type="ECO:0000256" key="7">
    <source>
        <dbReference type="ARBA" id="ARBA00029808"/>
    </source>
</evidence>
<comment type="function">
    <text evidence="1">Component of the biogenesis of lysosome-related organelles complex-1 (BLOC-1) involved in endosomal cargo sorting.</text>
</comment>
<dbReference type="GO" id="GO:0007032">
    <property type="term" value="P:endosome organization"/>
    <property type="evidence" value="ECO:0007669"/>
    <property type="project" value="TreeGrafter"/>
</dbReference>
<keyword evidence="6" id="KW-0967">Endosome</keyword>
<dbReference type="OMA" id="DRMQDVF"/>
<reference evidence="9 10" key="1">
    <citation type="journal article" date="2019" name="Mol. Biol. Evol.">
        <title>Blast fungal genomes show frequent chromosomal changes, gene gains and losses, and effector gene turnover.</title>
        <authorList>
            <person name="Gomez Luciano L.B."/>
            <person name="Jason Tsai I."/>
            <person name="Chuma I."/>
            <person name="Tosa Y."/>
            <person name="Chen Y.H."/>
            <person name="Li J.Y."/>
            <person name="Li M.Y."/>
            <person name="Jade Lu M.Y."/>
            <person name="Nakayashiki H."/>
            <person name="Li W.H."/>
        </authorList>
    </citation>
    <scope>NUCLEOTIDE SEQUENCE [LARGE SCALE GENOMIC DNA]</scope>
    <source>
        <strain evidence="9">MZ5-1-6</strain>
    </source>
</reference>
<dbReference type="AlphaFoldDB" id="A0A4P7MUR7"/>
<gene>
    <name evidence="9" type="ORF">PoMZ_09482</name>
</gene>
<dbReference type="Proteomes" id="UP000294847">
    <property type="component" value="Chromosome 1"/>
</dbReference>